<feature type="domain" description="YdhG-like" evidence="1">
    <location>
        <begin position="23"/>
        <end position="126"/>
    </location>
</feature>
<organism evidence="2 4">
    <name type="scientific">Marivita cryptomonadis</name>
    <dbReference type="NCBI Taxonomy" id="505252"/>
    <lineage>
        <taxon>Bacteria</taxon>
        <taxon>Pseudomonadati</taxon>
        <taxon>Pseudomonadota</taxon>
        <taxon>Alphaproteobacteria</taxon>
        <taxon>Rhodobacterales</taxon>
        <taxon>Roseobacteraceae</taxon>
        <taxon>Marivita</taxon>
    </lineage>
</organism>
<protein>
    <submittedName>
        <fullName evidence="2">DUF1801 domain-containing protein</fullName>
    </submittedName>
</protein>
<evidence type="ECO:0000259" key="1">
    <source>
        <dbReference type="Pfam" id="PF08818"/>
    </source>
</evidence>
<dbReference type="Proteomes" id="UP000809440">
    <property type="component" value="Unassembled WGS sequence"/>
</dbReference>
<proteinExistence type="predicted"/>
<dbReference type="GeneID" id="62642262"/>
<comment type="caution">
    <text evidence="2">The sequence shown here is derived from an EMBL/GenBank/DDBJ whole genome shotgun (WGS) entry which is preliminary data.</text>
</comment>
<keyword evidence="5" id="KW-1185">Reference proteome</keyword>
<evidence type="ECO:0000313" key="3">
    <source>
        <dbReference type="EMBL" id="MBM2416677.1"/>
    </source>
</evidence>
<dbReference type="Proteomes" id="UP000755667">
    <property type="component" value="Unassembled WGS sequence"/>
</dbReference>
<name>A0A9Q2P8P8_9RHOB</name>
<dbReference type="EMBL" id="JAFBXF010000004">
    <property type="protein sequence ID" value="MBM2416677.1"/>
    <property type="molecule type" value="Genomic_DNA"/>
</dbReference>
<dbReference type="SUPFAM" id="SSF159888">
    <property type="entry name" value="YdhG-like"/>
    <property type="match status" value="1"/>
</dbReference>
<dbReference type="Pfam" id="PF08818">
    <property type="entry name" value="DUF1801"/>
    <property type="match status" value="1"/>
</dbReference>
<accession>A0A9Q2P8P8</accession>
<evidence type="ECO:0000313" key="5">
    <source>
        <dbReference type="Proteomes" id="UP000809440"/>
    </source>
</evidence>
<reference evidence="2 5" key="1">
    <citation type="submission" date="2021-01" db="EMBL/GenBank/DDBJ databases">
        <title>Diatom-associated Roseobacters Show Island Model of Population Structure.</title>
        <authorList>
            <person name="Qu L."/>
            <person name="Feng X."/>
            <person name="Chen Y."/>
            <person name="Li L."/>
            <person name="Wang X."/>
            <person name="Hu Z."/>
            <person name="Wang H."/>
            <person name="Luo H."/>
        </authorList>
    </citation>
    <scope>NUCLEOTIDE SEQUENCE</scope>
    <source>
        <strain evidence="3 5">CC28-63</strain>
        <strain evidence="2">CC28-69</strain>
    </source>
</reference>
<sequence>MTQTPAIPDDILAALDALPNSARPVLVRLRGVIFDVASTVPGAGVVSETLKWGQPSYAVSTGTPLRVGVTKTGIPSLFVHCQTSVVSDARSVLATDLLFEGNRAVLVAQDTAFPEAALRQVIHAALSYRLTR</sequence>
<evidence type="ECO:0000313" key="2">
    <source>
        <dbReference type="EMBL" id="MBM2412009.1"/>
    </source>
</evidence>
<dbReference type="OrthoDB" id="328972at2"/>
<dbReference type="AlphaFoldDB" id="A0A9Q2P8P8"/>
<dbReference type="InterPro" id="IPR014922">
    <property type="entry name" value="YdhG-like"/>
</dbReference>
<dbReference type="RefSeq" id="WP_085631673.1">
    <property type="nucleotide sequence ID" value="NZ_JAFBWU010000004.1"/>
</dbReference>
<evidence type="ECO:0000313" key="4">
    <source>
        <dbReference type="Proteomes" id="UP000755667"/>
    </source>
</evidence>
<gene>
    <name evidence="2" type="ORF">JQX41_06845</name>
    <name evidence="3" type="ORF">JQX48_06850</name>
</gene>
<dbReference type="EMBL" id="JAFBXE010000004">
    <property type="protein sequence ID" value="MBM2412009.1"/>
    <property type="molecule type" value="Genomic_DNA"/>
</dbReference>